<evidence type="ECO:0000313" key="11">
    <source>
        <dbReference type="Proteomes" id="UP000517765"/>
    </source>
</evidence>
<dbReference type="InterPro" id="IPR006093">
    <property type="entry name" value="Oxy_OxRdtase_FAD_BS"/>
</dbReference>
<evidence type="ECO:0000259" key="6">
    <source>
        <dbReference type="PROSITE" id="PS51387"/>
    </source>
</evidence>
<evidence type="ECO:0000256" key="5">
    <source>
        <dbReference type="ARBA" id="ARBA00023002"/>
    </source>
</evidence>
<evidence type="ECO:0000313" key="8">
    <source>
        <dbReference type="EMBL" id="MBB1261425.1"/>
    </source>
</evidence>
<dbReference type="InterPro" id="IPR050416">
    <property type="entry name" value="FAD-linked_Oxidoreductase"/>
</dbReference>
<keyword evidence="10" id="KW-1185">Reference proteome</keyword>
<dbReference type="InterPro" id="IPR016167">
    <property type="entry name" value="FAD-bd_PCMH_sub1"/>
</dbReference>
<comment type="similarity">
    <text evidence="2">Belongs to the oxygen-dependent FAD-linked oxidoreductase family.</text>
</comment>
<gene>
    <name evidence="9" type="ORF">FNX44_018160</name>
    <name evidence="7" type="ORF">H3146_15705</name>
    <name evidence="8" type="ORF">H3147_21810</name>
</gene>
<dbReference type="PANTHER" id="PTHR42973:SF39">
    <property type="entry name" value="FAD-BINDING PCMH-TYPE DOMAIN-CONTAINING PROTEIN"/>
    <property type="match status" value="1"/>
</dbReference>
<dbReference type="PROSITE" id="PS00862">
    <property type="entry name" value="OX2_COVAL_FAD"/>
    <property type="match status" value="1"/>
</dbReference>
<evidence type="ECO:0000256" key="2">
    <source>
        <dbReference type="ARBA" id="ARBA00005466"/>
    </source>
</evidence>
<dbReference type="Pfam" id="PF08031">
    <property type="entry name" value="BBE"/>
    <property type="match status" value="1"/>
</dbReference>
<reference evidence="7" key="3">
    <citation type="journal article" name="Syst. Appl. Microbiol.">
        <title>Streptomyces alkaliterrae sp. nov., isolated from an alkaline soil, and emended descriptions of Streptomyces alkaliphilus, Streptomyces calidiresistens and Streptomyces durbertensis.</title>
        <authorList>
            <person name="Swiecimska M."/>
            <person name="Golinska P."/>
            <person name="Nouioui I."/>
            <person name="Wypij M."/>
            <person name="Rai M."/>
            <person name="Sangal V."/>
            <person name="Goodfellow M."/>
        </authorList>
    </citation>
    <scope>NUCLEOTIDE SEQUENCE</scope>
    <source>
        <strain evidence="7">OF3</strain>
        <strain evidence="8">OF8</strain>
    </source>
</reference>
<dbReference type="SUPFAM" id="SSF56176">
    <property type="entry name" value="FAD-binding/transporter-associated domain-like"/>
    <property type="match status" value="1"/>
</dbReference>
<dbReference type="OrthoDB" id="9775082at2"/>
<proteinExistence type="inferred from homology"/>
<evidence type="ECO:0000256" key="4">
    <source>
        <dbReference type="ARBA" id="ARBA00022827"/>
    </source>
</evidence>
<comment type="cofactor">
    <cofactor evidence="1">
        <name>FAD</name>
        <dbReference type="ChEBI" id="CHEBI:57692"/>
    </cofactor>
</comment>
<evidence type="ECO:0000256" key="1">
    <source>
        <dbReference type="ARBA" id="ARBA00001974"/>
    </source>
</evidence>
<keyword evidence="4" id="KW-0274">FAD</keyword>
<dbReference type="Gene3D" id="3.40.462.20">
    <property type="match status" value="1"/>
</dbReference>
<dbReference type="EMBL" id="VJYK02000200">
    <property type="protein sequence ID" value="MQS03760.1"/>
    <property type="molecule type" value="Genomic_DNA"/>
</dbReference>
<dbReference type="EMBL" id="JABJXA010000172">
    <property type="protein sequence ID" value="MBB1261425.1"/>
    <property type="molecule type" value="Genomic_DNA"/>
</dbReference>
<dbReference type="GO" id="GO:0016491">
    <property type="term" value="F:oxidoreductase activity"/>
    <property type="evidence" value="ECO:0007669"/>
    <property type="project" value="UniProtKB-KW"/>
</dbReference>
<dbReference type="Gene3D" id="3.30.43.10">
    <property type="entry name" value="Uridine Diphospho-n-acetylenolpyruvylglucosamine Reductase, domain 2"/>
    <property type="match status" value="1"/>
</dbReference>
<accession>A0A5P0YUX9</accession>
<evidence type="ECO:0000313" key="9">
    <source>
        <dbReference type="EMBL" id="MQS03760.1"/>
    </source>
</evidence>
<dbReference type="PROSITE" id="PS51387">
    <property type="entry name" value="FAD_PCMH"/>
    <property type="match status" value="1"/>
</dbReference>
<organism evidence="9 10">
    <name type="scientific">Streptomyces alkaliterrae</name>
    <dbReference type="NCBI Taxonomy" id="2213162"/>
    <lineage>
        <taxon>Bacteria</taxon>
        <taxon>Bacillati</taxon>
        <taxon>Actinomycetota</taxon>
        <taxon>Actinomycetes</taxon>
        <taxon>Kitasatosporales</taxon>
        <taxon>Streptomycetaceae</taxon>
        <taxon>Streptomyces</taxon>
    </lineage>
</organism>
<evidence type="ECO:0000256" key="3">
    <source>
        <dbReference type="ARBA" id="ARBA00022630"/>
    </source>
</evidence>
<dbReference type="Proteomes" id="UP000525686">
    <property type="component" value="Unassembled WGS sequence"/>
</dbReference>
<sequence length="457" mass="49288">MAEFAAGLRGRLIRPEDSDYDPARSIWNAMVDRRPALIVRCAHDADVAAAVDFARDQGLLLAVRGGGHGVAGHAVCDGGLVVDLSQMRGVEVDVERRTARARGGCTLGDVDRATQRHGLATALGVVSETGVAGLTLSGGMGWLRRKYGLSCDNLASATLVTADGRVRGASEEENPDLFWAIRGGGGNFGVVTSFEYRLHVVGPEVFLCFVLYPLSHAREVLRFCERYTADAPEDVAPVAVLGRVPEAEEFPPEARGELFVALLAVHPGGPAEGERVLRPLREITEPLGDVSGAMPYTEAQKALDADYPDGGRYYWKSLNVGELSDELVERLATHVTAAPSPASTIDVWFQGGAMARVGEEETAFANRTAPYLLGLEANWEEEADSDANMTWVRGVFADLHGSFSTGGLYLNFPGFLEEGDKLLREGYGGNRERLAEIKATYDPTNLFRLNANITPRP</sequence>
<dbReference type="Gene3D" id="3.30.465.10">
    <property type="match status" value="1"/>
</dbReference>
<feature type="domain" description="FAD-binding PCMH-type" evidence="6">
    <location>
        <begin position="31"/>
        <end position="201"/>
    </location>
</feature>
<dbReference type="InterPro" id="IPR016166">
    <property type="entry name" value="FAD-bd_PCMH"/>
</dbReference>
<dbReference type="InterPro" id="IPR006094">
    <property type="entry name" value="Oxid_FAD_bind_N"/>
</dbReference>
<evidence type="ECO:0000313" key="7">
    <source>
        <dbReference type="EMBL" id="MBB1254790.1"/>
    </source>
</evidence>
<protein>
    <submittedName>
        <fullName evidence="7">FAD-binding oxidoreductase</fullName>
    </submittedName>
    <submittedName>
        <fullName evidence="9">FAD-binding protein</fullName>
    </submittedName>
</protein>
<dbReference type="Pfam" id="PF01565">
    <property type="entry name" value="FAD_binding_4"/>
    <property type="match status" value="1"/>
</dbReference>
<reference evidence="9 10" key="1">
    <citation type="submission" date="2019-10" db="EMBL/GenBank/DDBJ databases">
        <title>Streptomyces sp. nov., a novel actinobacterium isolated from alkaline environment.</title>
        <authorList>
            <person name="Golinska P."/>
        </authorList>
    </citation>
    <scope>NUCLEOTIDE SEQUENCE [LARGE SCALE GENOMIC DNA]</scope>
    <source>
        <strain evidence="9 10">OF1</strain>
    </source>
</reference>
<dbReference type="AlphaFoldDB" id="A0A5P0YUX9"/>
<reference evidence="11 12" key="2">
    <citation type="submission" date="2020-05" db="EMBL/GenBank/DDBJ databases">
        <title>Classification of alakaliphilic streptomycetes isolated from an alkaline soil next to Lonar Crater, India and a proposal for the recognition of Streptomyces alkaliterrae sp. nov.</title>
        <authorList>
            <person name="Golinska P."/>
        </authorList>
    </citation>
    <scope>NUCLEOTIDE SEQUENCE [LARGE SCALE GENOMIC DNA]</scope>
    <source>
        <strain evidence="12">OF3</strain>
        <strain evidence="11">OF8</strain>
    </source>
</reference>
<dbReference type="EMBL" id="JABJWZ010000140">
    <property type="protein sequence ID" value="MBB1254790.1"/>
    <property type="molecule type" value="Genomic_DNA"/>
</dbReference>
<name>A0A5P0YUX9_9ACTN</name>
<dbReference type="InterPro" id="IPR012951">
    <property type="entry name" value="BBE"/>
</dbReference>
<dbReference type="Proteomes" id="UP000320857">
    <property type="component" value="Unassembled WGS sequence"/>
</dbReference>
<evidence type="ECO:0000313" key="12">
    <source>
        <dbReference type="Proteomes" id="UP000525686"/>
    </source>
</evidence>
<comment type="caution">
    <text evidence="9">The sequence shown here is derived from an EMBL/GenBank/DDBJ whole genome shotgun (WGS) entry which is preliminary data.</text>
</comment>
<dbReference type="PANTHER" id="PTHR42973">
    <property type="entry name" value="BINDING OXIDOREDUCTASE, PUTATIVE (AFU_ORTHOLOGUE AFUA_1G17690)-RELATED"/>
    <property type="match status" value="1"/>
</dbReference>
<keyword evidence="5" id="KW-0560">Oxidoreductase</keyword>
<dbReference type="GO" id="GO:0071949">
    <property type="term" value="F:FAD binding"/>
    <property type="evidence" value="ECO:0007669"/>
    <property type="project" value="InterPro"/>
</dbReference>
<keyword evidence="3" id="KW-0285">Flavoprotein</keyword>
<dbReference type="InterPro" id="IPR016169">
    <property type="entry name" value="FAD-bd_PCMH_sub2"/>
</dbReference>
<dbReference type="InterPro" id="IPR036318">
    <property type="entry name" value="FAD-bd_PCMH-like_sf"/>
</dbReference>
<evidence type="ECO:0000313" key="10">
    <source>
        <dbReference type="Proteomes" id="UP000320857"/>
    </source>
</evidence>
<dbReference type="Proteomes" id="UP000517765">
    <property type="component" value="Unassembled WGS sequence"/>
</dbReference>